<comment type="caution">
    <text evidence="2">The sequence shown here is derived from an EMBL/GenBank/DDBJ whole genome shotgun (WGS) entry which is preliminary data.</text>
</comment>
<protein>
    <submittedName>
        <fullName evidence="2">Uncharacterized protein</fullName>
    </submittedName>
</protein>
<dbReference type="AlphaFoldDB" id="A0A8S1PWV0"/>
<evidence type="ECO:0000313" key="3">
    <source>
        <dbReference type="Proteomes" id="UP000688137"/>
    </source>
</evidence>
<accession>A0A8S1PWV0</accession>
<organism evidence="2 3">
    <name type="scientific">Paramecium primaurelia</name>
    <dbReference type="NCBI Taxonomy" id="5886"/>
    <lineage>
        <taxon>Eukaryota</taxon>
        <taxon>Sar</taxon>
        <taxon>Alveolata</taxon>
        <taxon>Ciliophora</taxon>
        <taxon>Intramacronucleata</taxon>
        <taxon>Oligohymenophorea</taxon>
        <taxon>Peniculida</taxon>
        <taxon>Parameciidae</taxon>
        <taxon>Paramecium</taxon>
    </lineage>
</organism>
<feature type="compositionally biased region" description="Polar residues" evidence="1">
    <location>
        <begin position="65"/>
        <end position="83"/>
    </location>
</feature>
<proteinExistence type="predicted"/>
<sequence length="217" mass="25313">MNFFEQSFGKEDPFQKTAQFFNPDAIKTNQQIFKRRRENSLPQQNLAAIKNMLLKTKLLQKNPVSRKNTMYSINDSNKENLANQQSTKQSTKQSTQQSAQDGSDTCYNIFNYLDQNIKQSPKSFIQQQYESCKPIKKSNIFQYNSQDINQLDNNSKNYKISSQEKKRIIKVTDPYGIFTKQLISVPRKYSSKSFVNQKAQIKLVDRIFSSRSDSLQE</sequence>
<evidence type="ECO:0000313" key="2">
    <source>
        <dbReference type="EMBL" id="CAD8107531.1"/>
    </source>
</evidence>
<reference evidence="2" key="1">
    <citation type="submission" date="2021-01" db="EMBL/GenBank/DDBJ databases">
        <authorList>
            <consortium name="Genoscope - CEA"/>
            <person name="William W."/>
        </authorList>
    </citation>
    <scope>NUCLEOTIDE SEQUENCE</scope>
</reference>
<feature type="region of interest" description="Disordered" evidence="1">
    <location>
        <begin position="65"/>
        <end position="101"/>
    </location>
</feature>
<evidence type="ECO:0000256" key="1">
    <source>
        <dbReference type="SAM" id="MobiDB-lite"/>
    </source>
</evidence>
<dbReference type="EMBL" id="CAJJDM010000137">
    <property type="protein sequence ID" value="CAD8107531.1"/>
    <property type="molecule type" value="Genomic_DNA"/>
</dbReference>
<keyword evidence="3" id="KW-1185">Reference proteome</keyword>
<dbReference type="OMA" id="QYESCKP"/>
<feature type="compositionally biased region" description="Low complexity" evidence="1">
    <location>
        <begin position="84"/>
        <end position="98"/>
    </location>
</feature>
<gene>
    <name evidence="2" type="ORF">PPRIM_AZ9-3.1.T1340031</name>
</gene>
<name>A0A8S1PWV0_PARPR</name>
<dbReference type="Proteomes" id="UP000688137">
    <property type="component" value="Unassembled WGS sequence"/>
</dbReference>